<organism evidence="1 2">
    <name type="scientific">Amycolatopsis halotolerans</name>
    <dbReference type="NCBI Taxonomy" id="330083"/>
    <lineage>
        <taxon>Bacteria</taxon>
        <taxon>Bacillati</taxon>
        <taxon>Actinomycetota</taxon>
        <taxon>Actinomycetes</taxon>
        <taxon>Pseudonocardiales</taxon>
        <taxon>Pseudonocardiaceae</taxon>
        <taxon>Amycolatopsis</taxon>
    </lineage>
</organism>
<evidence type="ECO:0000313" key="2">
    <source>
        <dbReference type="Proteomes" id="UP001595764"/>
    </source>
</evidence>
<accession>A0ABV7QFM2</accession>
<dbReference type="EMBL" id="JBHRWI010000016">
    <property type="protein sequence ID" value="MFC3510974.1"/>
    <property type="molecule type" value="Genomic_DNA"/>
</dbReference>
<gene>
    <name evidence="1" type="ORF">ACFORO_12430</name>
</gene>
<proteinExistence type="predicted"/>
<protein>
    <submittedName>
        <fullName evidence="1">Uncharacterized protein</fullName>
    </submittedName>
</protein>
<dbReference type="RefSeq" id="WP_377869994.1">
    <property type="nucleotide sequence ID" value="NZ_JBHMAY010000017.1"/>
</dbReference>
<reference evidence="2" key="1">
    <citation type="journal article" date="2019" name="Int. J. Syst. Evol. Microbiol.">
        <title>The Global Catalogue of Microorganisms (GCM) 10K type strain sequencing project: providing services to taxonomists for standard genome sequencing and annotation.</title>
        <authorList>
            <consortium name="The Broad Institute Genomics Platform"/>
            <consortium name="The Broad Institute Genome Sequencing Center for Infectious Disease"/>
            <person name="Wu L."/>
            <person name="Ma J."/>
        </authorList>
    </citation>
    <scope>NUCLEOTIDE SEQUENCE [LARGE SCALE GENOMIC DNA]</scope>
    <source>
        <strain evidence="2">CGMCC 4.7682</strain>
    </source>
</reference>
<comment type="caution">
    <text evidence="1">The sequence shown here is derived from an EMBL/GenBank/DDBJ whole genome shotgun (WGS) entry which is preliminary data.</text>
</comment>
<dbReference type="Proteomes" id="UP001595764">
    <property type="component" value="Unassembled WGS sequence"/>
</dbReference>
<name>A0ABV7QFM2_9PSEU</name>
<sequence>MDETWQQIRDAARELDEITERWFQTGKNPEDALLDIRRVVREQLLPLIEEGAEDEHGLLMSGGGVHVRPDGIEHVYPLASWIENQQRNGSHVMHRRVIVVEDWSEVPRG</sequence>
<keyword evidence="2" id="KW-1185">Reference proteome</keyword>
<evidence type="ECO:0000313" key="1">
    <source>
        <dbReference type="EMBL" id="MFC3510974.1"/>
    </source>
</evidence>